<dbReference type="AlphaFoldDB" id="A0A1B7YN61"/>
<comment type="caution">
    <text evidence="1">The sequence shown here is derived from an EMBL/GenBank/DDBJ whole genome shotgun (WGS) entry which is preliminary data.</text>
</comment>
<dbReference type="EMBL" id="LTAN01000002">
    <property type="protein sequence ID" value="OBR13338.1"/>
    <property type="molecule type" value="Genomic_DNA"/>
</dbReference>
<protein>
    <submittedName>
        <fullName evidence="1">Heterokaryon incompatibility protein</fullName>
    </submittedName>
</protein>
<dbReference type="VEuPathDB" id="FungiDB:CH63R_02064"/>
<dbReference type="KEGG" id="chig:CH63R_02064"/>
<reference evidence="2" key="1">
    <citation type="journal article" date="2017" name="BMC Genomics">
        <title>Gapless genome assembly of Colletotrichum higginsianum reveals chromosome structure and association of transposable elements with secondary metabolite gene clusters.</title>
        <authorList>
            <person name="Dallery J.-F."/>
            <person name="Lapalu N."/>
            <person name="Zampounis A."/>
            <person name="Pigne S."/>
            <person name="Luyten I."/>
            <person name="Amselem J."/>
            <person name="Wittenberg A.H.J."/>
            <person name="Zhou S."/>
            <person name="de Queiroz M.V."/>
            <person name="Robin G.P."/>
            <person name="Auger A."/>
            <person name="Hainaut M."/>
            <person name="Henrissat B."/>
            <person name="Kim K.-T."/>
            <person name="Lee Y.-H."/>
            <person name="Lespinet O."/>
            <person name="Schwartz D.C."/>
            <person name="Thon M.R."/>
            <person name="O'Connell R.J."/>
        </authorList>
    </citation>
    <scope>NUCLEOTIDE SEQUENCE [LARGE SCALE GENOMIC DNA]</scope>
    <source>
        <strain evidence="2">IMI 349063</strain>
    </source>
</reference>
<evidence type="ECO:0000313" key="1">
    <source>
        <dbReference type="EMBL" id="OBR13338.1"/>
    </source>
</evidence>
<organism evidence="1 2">
    <name type="scientific">Colletotrichum higginsianum (strain IMI 349063)</name>
    <name type="common">Crucifer anthracnose fungus</name>
    <dbReference type="NCBI Taxonomy" id="759273"/>
    <lineage>
        <taxon>Eukaryota</taxon>
        <taxon>Fungi</taxon>
        <taxon>Dikarya</taxon>
        <taxon>Ascomycota</taxon>
        <taxon>Pezizomycotina</taxon>
        <taxon>Sordariomycetes</taxon>
        <taxon>Hypocreomycetidae</taxon>
        <taxon>Glomerellales</taxon>
        <taxon>Glomerellaceae</taxon>
        <taxon>Colletotrichum</taxon>
        <taxon>Colletotrichum destructivum species complex</taxon>
    </lineage>
</organism>
<dbReference type="RefSeq" id="XP_018161855.1">
    <property type="nucleotide sequence ID" value="XM_018297039.1"/>
</dbReference>
<name>A0A1B7YN61_COLHI</name>
<dbReference type="Proteomes" id="UP000092177">
    <property type="component" value="Chromosome 2"/>
</dbReference>
<sequence>MSKDVSHLWVGLVNIYSRCQLTFPEDKPYAFSGVIKLFQELSGDVYLAGVWQTNEATTPSRLGGYEAGT</sequence>
<dbReference type="GeneID" id="28861146"/>
<gene>
    <name evidence="1" type="ORF">CH63R_02064</name>
</gene>
<proteinExistence type="predicted"/>
<evidence type="ECO:0000313" key="2">
    <source>
        <dbReference type="Proteomes" id="UP000092177"/>
    </source>
</evidence>
<accession>A0A1B7YN61</accession>
<keyword evidence="2" id="KW-1185">Reference proteome</keyword>